<keyword evidence="2" id="KW-1185">Reference proteome</keyword>
<reference evidence="1 2" key="1">
    <citation type="journal article" date="2019" name="Int. J. Syst. Evol. Microbiol.">
        <title>The Global Catalogue of Microorganisms (GCM) 10K type strain sequencing project: providing services to taxonomists for standard genome sequencing and annotation.</title>
        <authorList>
            <consortium name="The Broad Institute Genomics Platform"/>
            <consortium name="The Broad Institute Genome Sequencing Center for Infectious Disease"/>
            <person name="Wu L."/>
            <person name="Ma J."/>
        </authorList>
    </citation>
    <scope>NUCLEOTIDE SEQUENCE [LARGE SCALE GENOMIC DNA]</scope>
    <source>
        <strain evidence="1 2">PSRA2</strain>
    </source>
</reference>
<evidence type="ECO:0008006" key="3">
    <source>
        <dbReference type="Google" id="ProtNLM"/>
    </source>
</evidence>
<dbReference type="AlphaFoldDB" id="A0ABD5U8K9"/>
<evidence type="ECO:0000313" key="2">
    <source>
        <dbReference type="Proteomes" id="UP001596406"/>
    </source>
</evidence>
<comment type="caution">
    <text evidence="1">The sequence shown here is derived from an EMBL/GenBank/DDBJ whole genome shotgun (WGS) entry which is preliminary data.</text>
</comment>
<gene>
    <name evidence="1" type="ORF">ACFQHK_10290</name>
</gene>
<name>A0ABD5U8K9_9EURY</name>
<evidence type="ECO:0000313" key="1">
    <source>
        <dbReference type="EMBL" id="MFC6836899.1"/>
    </source>
</evidence>
<accession>A0ABD5U8K9</accession>
<sequence>MTDEFESFFERNREPESRVHRELTQRSRERIAHALTATDFDVGAALEPVIRVAGTSGIPDEVVEAIKTETSTCGLSGNNKLHEKILLESDSDIALSYLEHLFIVQVEKYDRNNQWMGSHFETLCDIIETEGLLWQVREVPENEPGTIRFESLASDAMKDVDEQVRSLAADKQWSTALRGYNDAYEQYLDGDYDELIAKRLYNSVEDVLRTICVDKEGWTDNPDLNHSDYLNMLREEGVYNANGITAPELNNLLQGLEQLTAKLGNDRKQRHSYMDRTYCTLLIHQVGAFLYFLINRYEQYSQ</sequence>
<dbReference type="Proteomes" id="UP001596406">
    <property type="component" value="Unassembled WGS sequence"/>
</dbReference>
<protein>
    <recommendedName>
        <fullName evidence="3">Abortive infection protein-like C-terminal domain-containing protein</fullName>
    </recommendedName>
</protein>
<organism evidence="1 2">
    <name type="scientific">Halomarina ordinaria</name>
    <dbReference type="NCBI Taxonomy" id="3033939"/>
    <lineage>
        <taxon>Archaea</taxon>
        <taxon>Methanobacteriati</taxon>
        <taxon>Methanobacteriota</taxon>
        <taxon>Stenosarchaea group</taxon>
        <taxon>Halobacteria</taxon>
        <taxon>Halobacteriales</taxon>
        <taxon>Natronomonadaceae</taxon>
        <taxon>Halomarina</taxon>
    </lineage>
</organism>
<dbReference type="RefSeq" id="WP_304448573.1">
    <property type="nucleotide sequence ID" value="NZ_JARRAH010000001.1"/>
</dbReference>
<proteinExistence type="predicted"/>
<dbReference type="EMBL" id="JBHSXM010000001">
    <property type="protein sequence ID" value="MFC6836899.1"/>
    <property type="molecule type" value="Genomic_DNA"/>
</dbReference>